<evidence type="ECO:0000313" key="5">
    <source>
        <dbReference type="Proteomes" id="UP000245396"/>
    </source>
</evidence>
<dbReference type="PANTHER" id="PTHR30349:SF64">
    <property type="entry name" value="PROPHAGE INTEGRASE INTD-RELATED"/>
    <property type="match status" value="1"/>
</dbReference>
<organism evidence="4 5">
    <name type="scientific">Pseudaminobacter salicylatoxidans</name>
    <dbReference type="NCBI Taxonomy" id="93369"/>
    <lineage>
        <taxon>Bacteria</taxon>
        <taxon>Pseudomonadati</taxon>
        <taxon>Pseudomonadota</taxon>
        <taxon>Alphaproteobacteria</taxon>
        <taxon>Hyphomicrobiales</taxon>
        <taxon>Phyllobacteriaceae</taxon>
        <taxon>Pseudaminobacter</taxon>
    </lineage>
</organism>
<dbReference type="GO" id="GO:0003677">
    <property type="term" value="F:DNA binding"/>
    <property type="evidence" value="ECO:0007669"/>
    <property type="project" value="InterPro"/>
</dbReference>
<dbReference type="InterPro" id="IPR002104">
    <property type="entry name" value="Integrase_catalytic"/>
</dbReference>
<dbReference type="RefSeq" id="WP_109614598.1">
    <property type="nucleotide sequence ID" value="NZ_QGGG01000021.1"/>
</dbReference>
<evidence type="ECO:0000256" key="2">
    <source>
        <dbReference type="ARBA" id="ARBA00023172"/>
    </source>
</evidence>
<name>A0A316BQN0_PSESE</name>
<dbReference type="PANTHER" id="PTHR30349">
    <property type="entry name" value="PHAGE INTEGRASE-RELATED"/>
    <property type="match status" value="1"/>
</dbReference>
<dbReference type="InterPro" id="IPR011010">
    <property type="entry name" value="DNA_brk_join_enz"/>
</dbReference>
<gene>
    <name evidence="4" type="ORF">C7441_12134</name>
</gene>
<protein>
    <submittedName>
        <fullName evidence="4">Phage integrase family protein</fullName>
    </submittedName>
</protein>
<evidence type="ECO:0000259" key="3">
    <source>
        <dbReference type="PROSITE" id="PS51898"/>
    </source>
</evidence>
<keyword evidence="1" id="KW-0229">DNA integration</keyword>
<dbReference type="CDD" id="cd00796">
    <property type="entry name" value="INT_Rci_Hp1_C"/>
    <property type="match status" value="1"/>
</dbReference>
<reference evidence="4 5" key="1">
    <citation type="submission" date="2018-05" db="EMBL/GenBank/DDBJ databases">
        <title>Genomic Encyclopedia of Type Strains, Phase IV (KMG-IV): sequencing the most valuable type-strain genomes for metagenomic binning, comparative biology and taxonomic classification.</title>
        <authorList>
            <person name="Goeker M."/>
        </authorList>
    </citation>
    <scope>NUCLEOTIDE SEQUENCE [LARGE SCALE GENOMIC DNA]</scope>
    <source>
        <strain evidence="4 5">DSM 6986</strain>
    </source>
</reference>
<evidence type="ECO:0000313" key="4">
    <source>
        <dbReference type="EMBL" id="PWJ75252.1"/>
    </source>
</evidence>
<dbReference type="PROSITE" id="PS51898">
    <property type="entry name" value="TYR_RECOMBINASE"/>
    <property type="match status" value="1"/>
</dbReference>
<dbReference type="EMBL" id="QGGG01000021">
    <property type="protein sequence ID" value="PWJ75252.1"/>
    <property type="molecule type" value="Genomic_DNA"/>
</dbReference>
<sequence length="331" mass="37203">MPLKLYRRDDGEIWHYRGTVAGRRLRGSTGTAQKEVAQRFIAELETRQWKGHFDGPESVLTFAQAAILYRDAEKATRFLDKVEDYWKDKSVKDITGGAVRKGAITTFPNAGGATRNRQFIVPTMAIINHAASLDLCRHVKVERFPVTKKEKEPATWEWVQAFMAVSTPHLGALAAFMFLTGARITEAINLRWGDVDLTARRALIRQTKVSEERKAHLPPALVAALANIPSNREDTEKVFGYSSRNTAKHPWFAACKRAKIKVLTFHSCRHGFATALLHRRIDPITVAKLGGWKSAQHVFQTYGHAMDDDTLADLITDTPTTRAKKRARKAS</sequence>
<keyword evidence="2" id="KW-0233">DNA recombination</keyword>
<dbReference type="AlphaFoldDB" id="A0A316BQN0"/>
<accession>A0A316BQN0</accession>
<feature type="domain" description="Tyr recombinase" evidence="3">
    <location>
        <begin position="149"/>
        <end position="316"/>
    </location>
</feature>
<dbReference type="InterPro" id="IPR050090">
    <property type="entry name" value="Tyrosine_recombinase_XerCD"/>
</dbReference>
<keyword evidence="5" id="KW-1185">Reference proteome</keyword>
<dbReference type="Gene3D" id="1.10.443.10">
    <property type="entry name" value="Intergrase catalytic core"/>
    <property type="match status" value="1"/>
</dbReference>
<dbReference type="InterPro" id="IPR013762">
    <property type="entry name" value="Integrase-like_cat_sf"/>
</dbReference>
<dbReference type="SUPFAM" id="SSF56349">
    <property type="entry name" value="DNA breaking-rejoining enzymes"/>
    <property type="match status" value="1"/>
</dbReference>
<proteinExistence type="predicted"/>
<dbReference type="Proteomes" id="UP000245396">
    <property type="component" value="Unassembled WGS sequence"/>
</dbReference>
<dbReference type="GO" id="GO:0006310">
    <property type="term" value="P:DNA recombination"/>
    <property type="evidence" value="ECO:0007669"/>
    <property type="project" value="UniProtKB-KW"/>
</dbReference>
<dbReference type="Pfam" id="PF00589">
    <property type="entry name" value="Phage_integrase"/>
    <property type="match status" value="1"/>
</dbReference>
<evidence type="ECO:0000256" key="1">
    <source>
        <dbReference type="ARBA" id="ARBA00022908"/>
    </source>
</evidence>
<comment type="caution">
    <text evidence="4">The sequence shown here is derived from an EMBL/GenBank/DDBJ whole genome shotgun (WGS) entry which is preliminary data.</text>
</comment>
<dbReference type="OrthoDB" id="7216962at2"/>
<dbReference type="GO" id="GO:0015074">
    <property type="term" value="P:DNA integration"/>
    <property type="evidence" value="ECO:0007669"/>
    <property type="project" value="UniProtKB-KW"/>
</dbReference>